<evidence type="ECO:0000256" key="3">
    <source>
        <dbReference type="ARBA" id="ARBA00011991"/>
    </source>
</evidence>
<dbReference type="Proteomes" id="UP001156682">
    <property type="component" value="Unassembled WGS sequence"/>
</dbReference>
<reference evidence="12" key="1">
    <citation type="journal article" date="2019" name="Int. J. Syst. Evol. Microbiol.">
        <title>The Global Catalogue of Microorganisms (GCM) 10K type strain sequencing project: providing services to taxonomists for standard genome sequencing and annotation.</title>
        <authorList>
            <consortium name="The Broad Institute Genomics Platform"/>
            <consortium name="The Broad Institute Genome Sequencing Center for Infectious Disease"/>
            <person name="Wu L."/>
            <person name="Ma J."/>
        </authorList>
    </citation>
    <scope>NUCLEOTIDE SEQUENCE [LARGE SCALE GENOMIC DNA]</scope>
    <source>
        <strain evidence="12">NBRC 100033</strain>
    </source>
</reference>
<evidence type="ECO:0000256" key="4">
    <source>
        <dbReference type="ARBA" id="ARBA00015486"/>
    </source>
</evidence>
<dbReference type="RefSeq" id="WP_027851926.1">
    <property type="nucleotide sequence ID" value="NZ_BSOR01000071.1"/>
</dbReference>
<evidence type="ECO:0000256" key="9">
    <source>
        <dbReference type="ARBA" id="ARBA00047340"/>
    </source>
</evidence>
<dbReference type="NCBIfam" id="NF000996">
    <property type="entry name" value="PRK00105.1"/>
    <property type="match status" value="1"/>
</dbReference>
<proteinExistence type="inferred from homology"/>
<evidence type="ECO:0000256" key="6">
    <source>
        <dbReference type="ARBA" id="ARBA00022676"/>
    </source>
</evidence>
<keyword evidence="7 10" id="KW-0808">Transferase</keyword>
<keyword evidence="6 10" id="KW-0328">Glycosyltransferase</keyword>
<protein>
    <recommendedName>
        <fullName evidence="4 10">Nicotinate-nucleotide--dimethylbenzimidazole phosphoribosyltransferase</fullName>
        <shortName evidence="10">NN:DBI PRT</shortName>
        <ecNumber evidence="3 10">2.4.2.21</ecNumber>
    </recommendedName>
    <alternativeName>
        <fullName evidence="8 10">N(1)-alpha-phosphoribosyltransferase</fullName>
    </alternativeName>
</protein>
<dbReference type="EC" id="2.4.2.21" evidence="3 10"/>
<dbReference type="InterPro" id="IPR017846">
    <property type="entry name" value="Nict_dMeBzImd_PRibTrfase_bact"/>
</dbReference>
<dbReference type="SUPFAM" id="SSF52733">
    <property type="entry name" value="Nicotinate mononucleotide:5,6-dimethylbenzimidazole phosphoribosyltransferase (CobT)"/>
    <property type="match status" value="1"/>
</dbReference>
<gene>
    <name evidence="10 11" type="primary">cobT</name>
    <name evidence="11" type="ORF">GCM10007878_25030</name>
</gene>
<dbReference type="GO" id="GO:0016757">
    <property type="term" value="F:glycosyltransferase activity"/>
    <property type="evidence" value="ECO:0007669"/>
    <property type="project" value="UniProtKB-KW"/>
</dbReference>
<feature type="active site" description="Proton acceptor" evidence="10">
    <location>
        <position position="317"/>
    </location>
</feature>
<comment type="caution">
    <text evidence="11">The sequence shown here is derived from an EMBL/GenBank/DDBJ whole genome shotgun (WGS) entry which is preliminary data.</text>
</comment>
<evidence type="ECO:0000256" key="8">
    <source>
        <dbReference type="ARBA" id="ARBA00030686"/>
    </source>
</evidence>
<keyword evidence="5 10" id="KW-0169">Cobalamin biosynthesis</keyword>
<keyword evidence="12" id="KW-1185">Reference proteome</keyword>
<organism evidence="11 12">
    <name type="scientific">Marinospirillum insulare</name>
    <dbReference type="NCBI Taxonomy" id="217169"/>
    <lineage>
        <taxon>Bacteria</taxon>
        <taxon>Pseudomonadati</taxon>
        <taxon>Pseudomonadota</taxon>
        <taxon>Gammaproteobacteria</taxon>
        <taxon>Oceanospirillales</taxon>
        <taxon>Oceanospirillaceae</taxon>
        <taxon>Marinospirillum</taxon>
    </lineage>
</organism>
<dbReference type="Pfam" id="PF02277">
    <property type="entry name" value="DBI_PRT"/>
    <property type="match status" value="1"/>
</dbReference>
<comment type="function">
    <text evidence="10">Catalyzes the synthesis of alpha-ribazole-5'-phosphate from nicotinate mononucleotide (NAMN) and 5,6-dimethylbenzimidazole (DMB).</text>
</comment>
<dbReference type="Gene3D" id="1.10.1610.10">
    <property type="match status" value="1"/>
</dbReference>
<evidence type="ECO:0000256" key="7">
    <source>
        <dbReference type="ARBA" id="ARBA00022679"/>
    </source>
</evidence>
<dbReference type="PANTHER" id="PTHR43463:SF1">
    <property type="entry name" value="NICOTINATE-NUCLEOTIDE--DIMETHYLBENZIMIDAZOLE PHOSPHORIBOSYLTRANSFERASE"/>
    <property type="match status" value="1"/>
</dbReference>
<evidence type="ECO:0000313" key="11">
    <source>
        <dbReference type="EMBL" id="GLR65064.1"/>
    </source>
</evidence>
<evidence type="ECO:0000256" key="1">
    <source>
        <dbReference type="ARBA" id="ARBA00005049"/>
    </source>
</evidence>
<comment type="similarity">
    <text evidence="2 10">Belongs to the CobT family.</text>
</comment>
<sequence>MFTARHRLELPSLPKLANPELEAELKGLIDQKTKPLHALGRLEALALQLGLILNTSKPQIIDPQIRVFAADHGLTAEGVSAYPKAVTQQMVLNFLAGGAAINVFARQHNIALKVVDAGVDGDFEAHPDLIALKVMRATRNSLQTAAMNADECIQAVVCGMGLVREAPGNLLIVGEMGIGNTSAASLLLSKLGSLSIDSCVGPGTGLEVNGIKHKTAILTQVLHKHRNLKNPLEVLAAMGGLEIAMMVGALLQAASQRRILLIDGFVASSALLVAEKLQPGVKDFAVFSHHSAEPGHSQLLKLLDATPLLDLQMCLGEGTGAVVAYPLLKSALGFLNEMASFSSAGISNKDAE</sequence>
<dbReference type="CDD" id="cd02439">
    <property type="entry name" value="DMB-PRT_CobT"/>
    <property type="match status" value="1"/>
</dbReference>
<comment type="catalytic activity">
    <reaction evidence="9 10">
        <text>5,6-dimethylbenzimidazole + nicotinate beta-D-ribonucleotide = alpha-ribazole 5'-phosphate + nicotinate + H(+)</text>
        <dbReference type="Rhea" id="RHEA:11196"/>
        <dbReference type="ChEBI" id="CHEBI:15378"/>
        <dbReference type="ChEBI" id="CHEBI:15890"/>
        <dbReference type="ChEBI" id="CHEBI:32544"/>
        <dbReference type="ChEBI" id="CHEBI:57502"/>
        <dbReference type="ChEBI" id="CHEBI:57918"/>
        <dbReference type="EC" id="2.4.2.21"/>
    </reaction>
</comment>
<dbReference type="InterPro" id="IPR003200">
    <property type="entry name" value="Nict_dMeBzImd_PRibTrfase"/>
</dbReference>
<comment type="pathway">
    <text evidence="1 10">Nucleoside biosynthesis; alpha-ribazole biosynthesis; alpha-ribazole from 5,6-dimethylbenzimidazole: step 1/2.</text>
</comment>
<dbReference type="InterPro" id="IPR036087">
    <property type="entry name" value="Nict_dMeBzImd_PRibTrfase_sf"/>
</dbReference>
<evidence type="ECO:0000256" key="5">
    <source>
        <dbReference type="ARBA" id="ARBA00022573"/>
    </source>
</evidence>
<accession>A0ABQ5ZY21</accession>
<evidence type="ECO:0000256" key="10">
    <source>
        <dbReference type="HAMAP-Rule" id="MF_00230"/>
    </source>
</evidence>
<dbReference type="EMBL" id="BSOR01000071">
    <property type="protein sequence ID" value="GLR65064.1"/>
    <property type="molecule type" value="Genomic_DNA"/>
</dbReference>
<evidence type="ECO:0000313" key="12">
    <source>
        <dbReference type="Proteomes" id="UP001156682"/>
    </source>
</evidence>
<name>A0ABQ5ZY21_9GAMM</name>
<dbReference type="PANTHER" id="PTHR43463">
    <property type="entry name" value="NICOTINATE-NUCLEOTIDE--DIMETHYLBENZIMIDAZOLE PHOSPHORIBOSYLTRANSFERASE"/>
    <property type="match status" value="1"/>
</dbReference>
<dbReference type="InterPro" id="IPR023195">
    <property type="entry name" value="Nict_dMeBzImd_PRibTrfase_N"/>
</dbReference>
<dbReference type="NCBIfam" id="TIGR03160">
    <property type="entry name" value="cobT_DBIPRT"/>
    <property type="match status" value="1"/>
</dbReference>
<dbReference type="HAMAP" id="MF_00230">
    <property type="entry name" value="CobT"/>
    <property type="match status" value="1"/>
</dbReference>
<dbReference type="Gene3D" id="3.40.50.10210">
    <property type="match status" value="1"/>
</dbReference>
<evidence type="ECO:0000256" key="2">
    <source>
        <dbReference type="ARBA" id="ARBA00007110"/>
    </source>
</evidence>